<protein>
    <recommendedName>
        <fullName evidence="6">Putative tRNA (cytidine(34)-2'-O)-methyltransferase</fullName>
        <ecNumber evidence="6">2.1.1.207</ecNumber>
    </recommendedName>
    <alternativeName>
        <fullName evidence="6">tRNA (cytidine/uridine-2'-O-)-methyltransferase</fullName>
    </alternativeName>
</protein>
<gene>
    <name evidence="9" type="primary">trmL</name>
    <name evidence="9" type="ORF">CCE28_04420</name>
</gene>
<comment type="catalytic activity">
    <reaction evidence="6">
        <text>cytidine(34) in tRNA + S-adenosyl-L-methionine = 2'-O-methylcytidine(34) in tRNA + S-adenosyl-L-homocysteine + H(+)</text>
        <dbReference type="Rhea" id="RHEA:43084"/>
        <dbReference type="Rhea" id="RHEA-COMP:10331"/>
        <dbReference type="Rhea" id="RHEA-COMP:10332"/>
        <dbReference type="ChEBI" id="CHEBI:15378"/>
        <dbReference type="ChEBI" id="CHEBI:57856"/>
        <dbReference type="ChEBI" id="CHEBI:59789"/>
        <dbReference type="ChEBI" id="CHEBI:74495"/>
        <dbReference type="ChEBI" id="CHEBI:82748"/>
        <dbReference type="EC" id="2.1.1.207"/>
    </reaction>
</comment>
<keyword evidence="3 6" id="KW-0808">Transferase</keyword>
<feature type="binding site" evidence="6 7">
    <location>
        <position position="101"/>
    </location>
    <ligand>
        <name>S-adenosyl-L-methionine</name>
        <dbReference type="ChEBI" id="CHEBI:59789"/>
    </ligand>
</feature>
<dbReference type="CDD" id="cd18094">
    <property type="entry name" value="SpoU-like_TrmL"/>
    <property type="match status" value="1"/>
</dbReference>
<dbReference type="InterPro" id="IPR029026">
    <property type="entry name" value="tRNA_m1G_MTases_N"/>
</dbReference>
<evidence type="ECO:0000313" key="10">
    <source>
        <dbReference type="Proteomes" id="UP000216024"/>
    </source>
</evidence>
<sequence>MPVNVVLYQPEIPPNTGTIARTCAATGTSLHLIKPLGFSIEDKHLKRAGLDYWHLLDLHIYENVEEFFEKNKGKRIYFGTTKAKSYYTDMTYEEDCFIMFGKETAGIPMDILNKHMDTCIKIPMVKNEKARSLNLSNSVNIVLYEVLRQLGFKDLV</sequence>
<dbReference type="InterPro" id="IPR001537">
    <property type="entry name" value="SpoU_MeTrfase"/>
</dbReference>
<comment type="caution">
    <text evidence="9">The sequence shown here is derived from an EMBL/GenBank/DDBJ whole genome shotgun (WGS) entry which is preliminary data.</text>
</comment>
<dbReference type="AlphaFoldDB" id="A0A267MPG0"/>
<dbReference type="Proteomes" id="UP000216024">
    <property type="component" value="Unassembled WGS sequence"/>
</dbReference>
<name>A0A267MPG0_9FIRM</name>
<keyword evidence="2 6" id="KW-0489">Methyltransferase</keyword>
<dbReference type="OrthoDB" id="9789043at2"/>
<evidence type="ECO:0000256" key="2">
    <source>
        <dbReference type="ARBA" id="ARBA00022603"/>
    </source>
</evidence>
<dbReference type="PANTHER" id="PTHR42971">
    <property type="entry name" value="TRNA (CYTIDINE(34)-2'-O)-METHYLTRANSFERASE"/>
    <property type="match status" value="1"/>
</dbReference>
<dbReference type="Gene3D" id="3.40.1280.10">
    <property type="match status" value="1"/>
</dbReference>
<comment type="similarity">
    <text evidence="6">Belongs to the class IV-like SAM-binding methyltransferase superfamily. RNA methyltransferase TrmH family. TrmL subfamily.</text>
</comment>
<dbReference type="RefSeq" id="WP_095131347.1">
    <property type="nucleotide sequence ID" value="NZ_NIBG01000002.1"/>
</dbReference>
<evidence type="ECO:0000256" key="4">
    <source>
        <dbReference type="ARBA" id="ARBA00022691"/>
    </source>
</evidence>
<dbReference type="GO" id="GO:0141102">
    <property type="term" value="F:tRNA (5-carboxymethylaminomethyluridine(34)-2'-O)-methyltransferase activity"/>
    <property type="evidence" value="ECO:0007669"/>
    <property type="project" value="RHEA"/>
</dbReference>
<dbReference type="PIRSF" id="PIRSF029256">
    <property type="entry name" value="SpoU_TrmH_prd"/>
    <property type="match status" value="1"/>
</dbReference>
<dbReference type="GO" id="GO:0002130">
    <property type="term" value="P:wobble position ribose methylation"/>
    <property type="evidence" value="ECO:0007669"/>
    <property type="project" value="TreeGrafter"/>
</dbReference>
<evidence type="ECO:0000256" key="6">
    <source>
        <dbReference type="HAMAP-Rule" id="MF_01885"/>
    </source>
</evidence>
<dbReference type="HAMAP" id="MF_01885">
    <property type="entry name" value="tRNA_methyltr_TrmL"/>
    <property type="match status" value="1"/>
</dbReference>
<dbReference type="NCBIfam" id="TIGR00185">
    <property type="entry name" value="tRNA_yibK_trmL"/>
    <property type="match status" value="1"/>
</dbReference>
<dbReference type="InterPro" id="IPR029028">
    <property type="entry name" value="Alpha/beta_knot_MTases"/>
</dbReference>
<evidence type="ECO:0000259" key="8">
    <source>
        <dbReference type="Pfam" id="PF00588"/>
    </source>
</evidence>
<dbReference type="Pfam" id="PF00588">
    <property type="entry name" value="SpoU_methylase"/>
    <property type="match status" value="1"/>
</dbReference>
<proteinExistence type="inferred from homology"/>
<dbReference type="EC" id="2.1.1.207" evidence="6"/>
<organism evidence="9 10">
    <name type="scientific">Anaeromicrobium sediminis</name>
    <dbReference type="NCBI Taxonomy" id="1478221"/>
    <lineage>
        <taxon>Bacteria</taxon>
        <taxon>Bacillati</taxon>
        <taxon>Bacillota</taxon>
        <taxon>Clostridia</taxon>
        <taxon>Peptostreptococcales</taxon>
        <taxon>Thermotaleaceae</taxon>
        <taxon>Anaeromicrobium</taxon>
    </lineage>
</organism>
<reference evidence="9 10" key="1">
    <citation type="submission" date="2017-06" db="EMBL/GenBank/DDBJ databases">
        <title>Draft genome sequence of anaerobic fermentative bacterium Anaeromicrobium sediminis DY2726D isolated from West Pacific Ocean sediments.</title>
        <authorList>
            <person name="Zeng X."/>
        </authorList>
    </citation>
    <scope>NUCLEOTIDE SEQUENCE [LARGE SCALE GENOMIC DNA]</scope>
    <source>
        <strain evidence="9 10">DY2726D</strain>
    </source>
</reference>
<dbReference type="GO" id="GO:0042802">
    <property type="term" value="F:identical protein binding"/>
    <property type="evidence" value="ECO:0007669"/>
    <property type="project" value="UniProtKB-ARBA"/>
</dbReference>
<dbReference type="GO" id="GO:0003723">
    <property type="term" value="F:RNA binding"/>
    <property type="evidence" value="ECO:0007669"/>
    <property type="project" value="InterPro"/>
</dbReference>
<feature type="domain" description="tRNA/rRNA methyltransferase SpoU type" evidence="8">
    <location>
        <begin position="3"/>
        <end position="144"/>
    </location>
</feature>
<keyword evidence="10" id="KW-1185">Reference proteome</keyword>
<comment type="caution">
    <text evidence="6">Lacks conserved residue(s) required for the propagation of feature annotation.</text>
</comment>
<keyword evidence="4 6" id="KW-0949">S-adenosyl-L-methionine</keyword>
<keyword evidence="1 6" id="KW-0963">Cytoplasm</keyword>
<comment type="subcellular location">
    <subcellularLocation>
        <location evidence="6">Cytoplasm</location>
    </subcellularLocation>
</comment>
<dbReference type="GO" id="GO:0005737">
    <property type="term" value="C:cytoplasm"/>
    <property type="evidence" value="ECO:0007669"/>
    <property type="project" value="UniProtKB-SubCell"/>
</dbReference>
<dbReference type="InterPro" id="IPR016914">
    <property type="entry name" value="TrmL"/>
</dbReference>
<dbReference type="FunFam" id="3.40.1280.10:FF:000002">
    <property type="entry name" value="Peptidylprolyl isomerase"/>
    <property type="match status" value="1"/>
</dbReference>
<feature type="binding site" evidence="6 7">
    <location>
        <position position="122"/>
    </location>
    <ligand>
        <name>S-adenosyl-L-methionine</name>
        <dbReference type="ChEBI" id="CHEBI:59789"/>
    </ligand>
</feature>
<feature type="binding site" evidence="6 7">
    <location>
        <position position="132"/>
    </location>
    <ligand>
        <name>S-adenosyl-L-methionine</name>
        <dbReference type="ChEBI" id="CHEBI:59789"/>
    </ligand>
</feature>
<evidence type="ECO:0000256" key="1">
    <source>
        <dbReference type="ARBA" id="ARBA00022490"/>
    </source>
</evidence>
<evidence type="ECO:0000256" key="7">
    <source>
        <dbReference type="PIRSR" id="PIRSR029256-1"/>
    </source>
</evidence>
<comment type="function">
    <text evidence="6">Could methylate the ribose at the nucleotide 34 wobble position in tRNA.</text>
</comment>
<dbReference type="PANTHER" id="PTHR42971:SF1">
    <property type="entry name" value="TRNA (CYTIDINE(34)-2'-O)-METHYLTRANSFERASE"/>
    <property type="match status" value="1"/>
</dbReference>
<keyword evidence="5 6" id="KW-0819">tRNA processing</keyword>
<dbReference type="GO" id="GO:0141098">
    <property type="term" value="F:tRNA (cytidine(34)-2'-O)-methyltransferase activity"/>
    <property type="evidence" value="ECO:0007669"/>
    <property type="project" value="RHEA"/>
</dbReference>
<evidence type="ECO:0000256" key="3">
    <source>
        <dbReference type="ARBA" id="ARBA00022679"/>
    </source>
</evidence>
<evidence type="ECO:0000256" key="5">
    <source>
        <dbReference type="ARBA" id="ARBA00022694"/>
    </source>
</evidence>
<dbReference type="EMBL" id="NIBG01000002">
    <property type="protein sequence ID" value="PAB60788.1"/>
    <property type="molecule type" value="Genomic_DNA"/>
</dbReference>
<evidence type="ECO:0000313" key="9">
    <source>
        <dbReference type="EMBL" id="PAB60788.1"/>
    </source>
</evidence>
<dbReference type="SUPFAM" id="SSF75217">
    <property type="entry name" value="alpha/beta knot"/>
    <property type="match status" value="1"/>
</dbReference>
<comment type="catalytic activity">
    <reaction evidence="6">
        <text>5-carboxymethylaminomethyluridine(34) in tRNA(Leu) + S-adenosyl-L-methionine = 5-carboxymethylaminomethyl-2'-O-methyluridine(34) in tRNA(Leu) + S-adenosyl-L-homocysteine + H(+)</text>
        <dbReference type="Rhea" id="RHEA:43088"/>
        <dbReference type="Rhea" id="RHEA-COMP:10333"/>
        <dbReference type="Rhea" id="RHEA-COMP:10334"/>
        <dbReference type="ChEBI" id="CHEBI:15378"/>
        <dbReference type="ChEBI" id="CHEBI:57856"/>
        <dbReference type="ChEBI" id="CHEBI:59789"/>
        <dbReference type="ChEBI" id="CHEBI:74508"/>
        <dbReference type="ChEBI" id="CHEBI:74511"/>
        <dbReference type="EC" id="2.1.1.207"/>
    </reaction>
</comment>
<accession>A0A267MPG0</accession>